<comment type="caution">
    <text evidence="1">The sequence shown here is derived from an EMBL/GenBank/DDBJ whole genome shotgun (WGS) entry which is preliminary data.</text>
</comment>
<gene>
    <name evidence="1" type="ORF">LCGC14_2984240</name>
</gene>
<proteinExistence type="predicted"/>
<organism evidence="1">
    <name type="scientific">marine sediment metagenome</name>
    <dbReference type="NCBI Taxonomy" id="412755"/>
    <lineage>
        <taxon>unclassified sequences</taxon>
        <taxon>metagenomes</taxon>
        <taxon>ecological metagenomes</taxon>
    </lineage>
</organism>
<name>A0A0F8X5Q7_9ZZZZ</name>
<dbReference type="AlphaFoldDB" id="A0A0F8X5Q7"/>
<feature type="non-terminal residue" evidence="1">
    <location>
        <position position="1"/>
    </location>
</feature>
<protein>
    <submittedName>
        <fullName evidence="1">Uncharacterized protein</fullName>
    </submittedName>
</protein>
<evidence type="ECO:0000313" key="1">
    <source>
        <dbReference type="EMBL" id="KKK64432.1"/>
    </source>
</evidence>
<dbReference type="EMBL" id="LAZR01061026">
    <property type="protein sequence ID" value="KKK64432.1"/>
    <property type="molecule type" value="Genomic_DNA"/>
</dbReference>
<reference evidence="1" key="1">
    <citation type="journal article" date="2015" name="Nature">
        <title>Complex archaea that bridge the gap between prokaryotes and eukaryotes.</title>
        <authorList>
            <person name="Spang A."/>
            <person name="Saw J.H."/>
            <person name="Jorgensen S.L."/>
            <person name="Zaremba-Niedzwiedzka K."/>
            <person name="Martijn J."/>
            <person name="Lind A.E."/>
            <person name="van Eijk R."/>
            <person name="Schleper C."/>
            <person name="Guy L."/>
            <person name="Ettema T.J."/>
        </authorList>
    </citation>
    <scope>NUCLEOTIDE SEQUENCE</scope>
</reference>
<sequence>FDAVAFEKIVKASPNHFASFSITVS</sequence>
<accession>A0A0F8X5Q7</accession>